<reference evidence="2 3" key="1">
    <citation type="submission" date="2019-07" db="EMBL/GenBank/DDBJ databases">
        <authorList>
            <person name="Hibberd C M."/>
            <person name="Gehrig L. J."/>
            <person name="Chang H.-W."/>
            <person name="Venkatesh S."/>
        </authorList>
    </citation>
    <scope>NUCLEOTIDE SEQUENCE [LARGE SCALE GENOMIC DNA]</scope>
    <source>
        <strain evidence="2">Dorea_formicigenerans_SSTS_Bg7063</strain>
    </source>
</reference>
<gene>
    <name evidence="2" type="ORF">DFSSTS7063_03288</name>
</gene>
<accession>A0A564UVI6</accession>
<evidence type="ECO:0000313" key="2">
    <source>
        <dbReference type="EMBL" id="VUX23458.1"/>
    </source>
</evidence>
<name>A0A564UVI6_9FIRM</name>
<sequence>MFWATGALSSFLDNTPTYLVFLTTAGTLGLTGGITTALGQIPANLLEAISCGAVFMGANTYIGNAPNFMVKAISDENGVNMPSFFGYILWSLAFLVPVFILDMLVFFL</sequence>
<feature type="transmembrane region" description="Helical" evidence="1">
    <location>
        <begin position="18"/>
        <end position="38"/>
    </location>
</feature>
<protein>
    <recommendedName>
        <fullName evidence="4">Sodium:proton antiporter</fullName>
    </recommendedName>
</protein>
<dbReference type="InterPro" id="IPR031566">
    <property type="entry name" value="CitMHS_2"/>
</dbReference>
<keyword evidence="1" id="KW-0472">Membrane</keyword>
<proteinExistence type="predicted"/>
<dbReference type="EMBL" id="CABHNI010000061">
    <property type="protein sequence ID" value="VUX23458.1"/>
    <property type="molecule type" value="Genomic_DNA"/>
</dbReference>
<feature type="transmembrane region" description="Helical" evidence="1">
    <location>
        <begin position="84"/>
        <end position="107"/>
    </location>
</feature>
<evidence type="ECO:0000313" key="3">
    <source>
        <dbReference type="Proteomes" id="UP000358366"/>
    </source>
</evidence>
<organism evidence="2 3">
    <name type="scientific">Dorea formicigenerans</name>
    <dbReference type="NCBI Taxonomy" id="39486"/>
    <lineage>
        <taxon>Bacteria</taxon>
        <taxon>Bacillati</taxon>
        <taxon>Bacillota</taxon>
        <taxon>Clostridia</taxon>
        <taxon>Lachnospirales</taxon>
        <taxon>Lachnospiraceae</taxon>
        <taxon>Dorea</taxon>
    </lineage>
</organism>
<dbReference type="Proteomes" id="UP000358366">
    <property type="component" value="Unassembled WGS sequence"/>
</dbReference>
<dbReference type="Pfam" id="PF16980">
    <property type="entry name" value="CitMHS_2"/>
    <property type="match status" value="1"/>
</dbReference>
<feature type="transmembrane region" description="Helical" evidence="1">
    <location>
        <begin position="45"/>
        <end position="64"/>
    </location>
</feature>
<evidence type="ECO:0000256" key="1">
    <source>
        <dbReference type="SAM" id="Phobius"/>
    </source>
</evidence>
<keyword evidence="1" id="KW-0812">Transmembrane</keyword>
<keyword evidence="1" id="KW-1133">Transmembrane helix</keyword>
<evidence type="ECO:0008006" key="4">
    <source>
        <dbReference type="Google" id="ProtNLM"/>
    </source>
</evidence>
<dbReference type="AlphaFoldDB" id="A0A564UVI6"/>